<sequence length="122" mass="13105">MERQTEFGSTIIEDAVLATIAAEAALATDGVVALGTRRWVNGSVVLIRHPDPSRGVKVTALDDGGYQLDLYVVLLYGVKIGRVGRILAERVHQALTEAVGVAPLHIVIHVEGVRRRDDAPSD</sequence>
<accession>G8TW39</accession>
<dbReference type="InterPro" id="IPR005531">
    <property type="entry name" value="Asp23"/>
</dbReference>
<protein>
    <recommendedName>
        <fullName evidence="4">Asp23/Gls24 family envelope stress response protein</fullName>
    </recommendedName>
</protein>
<evidence type="ECO:0000313" key="3">
    <source>
        <dbReference type="Proteomes" id="UP000005439"/>
    </source>
</evidence>
<dbReference type="Proteomes" id="UP000005439">
    <property type="component" value="Chromosome"/>
</dbReference>
<keyword evidence="3" id="KW-1185">Reference proteome</keyword>
<dbReference type="PANTHER" id="PTHR34297:SF2">
    <property type="entry name" value="ASP23_GLS24 FAMILY ENVELOPE STRESS RESPONSE PROTEIN"/>
    <property type="match status" value="1"/>
</dbReference>
<evidence type="ECO:0008006" key="4">
    <source>
        <dbReference type="Google" id="ProtNLM"/>
    </source>
</evidence>
<proteinExistence type="inferred from homology"/>
<reference evidence="3" key="1">
    <citation type="submission" date="2011-12" db="EMBL/GenBank/DDBJ databases">
        <title>The complete genome of chromosome of Sulfobacillus acidophilus DSM 10332.</title>
        <authorList>
            <person name="Lucas S."/>
            <person name="Han J."/>
            <person name="Lapidus A."/>
            <person name="Bruce D."/>
            <person name="Goodwin L."/>
            <person name="Pitluck S."/>
            <person name="Peters L."/>
            <person name="Kyrpides N."/>
            <person name="Mavromatis K."/>
            <person name="Ivanova N."/>
            <person name="Mikhailova N."/>
            <person name="Chertkov O."/>
            <person name="Saunders E."/>
            <person name="Detter J.C."/>
            <person name="Tapia R."/>
            <person name="Han C."/>
            <person name="Land M."/>
            <person name="Hauser L."/>
            <person name="Markowitz V."/>
            <person name="Cheng J.-F."/>
            <person name="Hugenholtz P."/>
            <person name="Woyke T."/>
            <person name="Wu D."/>
            <person name="Pukall R."/>
            <person name="Gehrich-Schroeter G."/>
            <person name="Schneider S."/>
            <person name="Klenk H.-P."/>
            <person name="Eisen J.A."/>
        </authorList>
    </citation>
    <scope>NUCLEOTIDE SEQUENCE [LARGE SCALE GENOMIC DNA]</scope>
    <source>
        <strain evidence="3">ATCC 700253 / DSM 10332 / NAL</strain>
    </source>
</reference>
<dbReference type="PATRIC" id="fig|679936.5.peg.2593"/>
<evidence type="ECO:0000256" key="1">
    <source>
        <dbReference type="ARBA" id="ARBA00005721"/>
    </source>
</evidence>
<gene>
    <name evidence="2" type="ordered locus">Sulac_2504</name>
</gene>
<dbReference type="KEGG" id="sap:Sulac_2504"/>
<dbReference type="PANTHER" id="PTHR34297">
    <property type="entry name" value="HYPOTHETICAL CYTOSOLIC PROTEIN-RELATED"/>
    <property type="match status" value="1"/>
</dbReference>
<dbReference type="Pfam" id="PF03780">
    <property type="entry name" value="Asp23"/>
    <property type="match status" value="1"/>
</dbReference>
<comment type="similarity">
    <text evidence="1">Belongs to the asp23 family.</text>
</comment>
<name>G8TW39_SULAD</name>
<dbReference type="AlphaFoldDB" id="G8TW39"/>
<dbReference type="HOGENOM" id="CLU_113198_2_2_9"/>
<evidence type="ECO:0000313" key="2">
    <source>
        <dbReference type="EMBL" id="AEW05966.1"/>
    </source>
</evidence>
<reference evidence="2 3" key="2">
    <citation type="journal article" date="2012" name="Stand. Genomic Sci.">
        <title>Complete genome sequence of the moderately thermophilic mineral-sulfide-oxidizing firmicute Sulfobacillus acidophilus type strain (NAL(T)).</title>
        <authorList>
            <person name="Anderson I."/>
            <person name="Chertkov O."/>
            <person name="Chen A."/>
            <person name="Saunders E."/>
            <person name="Lapidus A."/>
            <person name="Nolan M."/>
            <person name="Lucas S."/>
            <person name="Hammon N."/>
            <person name="Deshpande S."/>
            <person name="Cheng J.F."/>
            <person name="Han C."/>
            <person name="Tapia R."/>
            <person name="Goodwin L.A."/>
            <person name="Pitluck S."/>
            <person name="Liolios K."/>
            <person name="Pagani I."/>
            <person name="Ivanova N."/>
            <person name="Mikhailova N."/>
            <person name="Pati A."/>
            <person name="Palaniappan K."/>
            <person name="Land M."/>
            <person name="Pan C."/>
            <person name="Rohde M."/>
            <person name="Pukall R."/>
            <person name="Goker M."/>
            <person name="Detter J.C."/>
            <person name="Woyke T."/>
            <person name="Bristow J."/>
            <person name="Eisen J.A."/>
            <person name="Markowitz V."/>
            <person name="Hugenholtz P."/>
            <person name="Kyrpides N.C."/>
            <person name="Klenk H.P."/>
            <person name="Mavromatis K."/>
        </authorList>
    </citation>
    <scope>NUCLEOTIDE SEQUENCE [LARGE SCALE GENOMIC DNA]</scope>
    <source>
        <strain evidence="3">ATCC 700253 / DSM 10332 / NAL</strain>
    </source>
</reference>
<organism evidence="2 3">
    <name type="scientific">Sulfobacillus acidophilus (strain ATCC 700253 / DSM 10332 / NAL)</name>
    <dbReference type="NCBI Taxonomy" id="679936"/>
    <lineage>
        <taxon>Bacteria</taxon>
        <taxon>Bacillati</taxon>
        <taxon>Bacillota</taxon>
        <taxon>Clostridia</taxon>
        <taxon>Eubacteriales</taxon>
        <taxon>Clostridiales Family XVII. Incertae Sedis</taxon>
        <taxon>Sulfobacillus</taxon>
    </lineage>
</organism>
<dbReference type="STRING" id="679936.Sulac_2504"/>
<dbReference type="EMBL" id="CP003179">
    <property type="protein sequence ID" value="AEW05966.1"/>
    <property type="molecule type" value="Genomic_DNA"/>
</dbReference>